<feature type="compositionally biased region" description="Polar residues" evidence="1">
    <location>
        <begin position="61"/>
        <end position="79"/>
    </location>
</feature>
<sequence>MLHGHECSYEKGLISQFTHHNHGKSGHESIHKSKSLLFPNQRNFLLIFYYITIYRKTQTHNPKQQTHFTQHHNVNTRPSHTQRKKK</sequence>
<name>A0A0K2V9T6_LEPSM</name>
<evidence type="ECO:0000313" key="2">
    <source>
        <dbReference type="EMBL" id="CDW46696.1"/>
    </source>
</evidence>
<evidence type="ECO:0000256" key="1">
    <source>
        <dbReference type="SAM" id="MobiDB-lite"/>
    </source>
</evidence>
<protein>
    <submittedName>
        <fullName evidence="2">Uncharacterized protein</fullName>
    </submittedName>
</protein>
<proteinExistence type="predicted"/>
<dbReference type="EMBL" id="HACA01029335">
    <property type="protein sequence ID" value="CDW46696.1"/>
    <property type="molecule type" value="Transcribed_RNA"/>
</dbReference>
<accession>A0A0K2V9T6</accession>
<reference evidence="2" key="1">
    <citation type="submission" date="2014-05" db="EMBL/GenBank/DDBJ databases">
        <authorList>
            <person name="Chronopoulou M."/>
        </authorList>
    </citation>
    <scope>NUCLEOTIDE SEQUENCE</scope>
    <source>
        <tissue evidence="2">Whole organism</tissue>
    </source>
</reference>
<organism evidence="2">
    <name type="scientific">Lepeophtheirus salmonis</name>
    <name type="common">Salmon louse</name>
    <name type="synonym">Caligus salmonis</name>
    <dbReference type="NCBI Taxonomy" id="72036"/>
    <lineage>
        <taxon>Eukaryota</taxon>
        <taxon>Metazoa</taxon>
        <taxon>Ecdysozoa</taxon>
        <taxon>Arthropoda</taxon>
        <taxon>Crustacea</taxon>
        <taxon>Multicrustacea</taxon>
        <taxon>Hexanauplia</taxon>
        <taxon>Copepoda</taxon>
        <taxon>Siphonostomatoida</taxon>
        <taxon>Caligidae</taxon>
        <taxon>Lepeophtheirus</taxon>
    </lineage>
</organism>
<feature type="region of interest" description="Disordered" evidence="1">
    <location>
        <begin position="61"/>
        <end position="86"/>
    </location>
</feature>
<dbReference type="AlphaFoldDB" id="A0A0K2V9T6"/>